<evidence type="ECO:0000313" key="7">
    <source>
        <dbReference type="EMBL" id="QTN00713.1"/>
    </source>
</evidence>
<evidence type="ECO:0000256" key="5">
    <source>
        <dbReference type="SAM" id="SignalP"/>
    </source>
</evidence>
<feature type="signal peptide" evidence="5">
    <location>
        <begin position="1"/>
        <end position="24"/>
    </location>
</feature>
<feature type="chain" id="PRO_5045698437" evidence="5">
    <location>
        <begin position="25"/>
        <end position="188"/>
    </location>
</feature>
<dbReference type="SUPFAM" id="SSF55486">
    <property type="entry name" value="Metalloproteases ('zincins'), catalytic domain"/>
    <property type="match status" value="1"/>
</dbReference>
<keyword evidence="4" id="KW-0862">Zinc</keyword>
<dbReference type="Pfam" id="PF00413">
    <property type="entry name" value="Peptidase_M10"/>
    <property type="match status" value="1"/>
</dbReference>
<gene>
    <name evidence="7" type="ORF">ERJ70_16320</name>
</gene>
<keyword evidence="7" id="KW-0482">Metalloprotease</keyword>
<organism evidence="7 8">
    <name type="scientific">Sediminibacillus dalangtanensis</name>
    <dbReference type="NCBI Taxonomy" id="2729421"/>
    <lineage>
        <taxon>Bacteria</taxon>
        <taxon>Bacillati</taxon>
        <taxon>Bacillota</taxon>
        <taxon>Bacilli</taxon>
        <taxon>Bacillales</taxon>
        <taxon>Bacillaceae</taxon>
        <taxon>Sediminibacillus</taxon>
    </lineage>
</organism>
<dbReference type="RefSeq" id="WP_209365850.1">
    <property type="nucleotide sequence ID" value="NZ_CP046956.1"/>
</dbReference>
<evidence type="ECO:0000256" key="2">
    <source>
        <dbReference type="ARBA" id="ARBA00022723"/>
    </source>
</evidence>
<evidence type="ECO:0000313" key="8">
    <source>
        <dbReference type="Proteomes" id="UP000665043"/>
    </source>
</evidence>
<dbReference type="Gene3D" id="3.40.390.10">
    <property type="entry name" value="Collagenase (Catalytic Domain)"/>
    <property type="match status" value="1"/>
</dbReference>
<feature type="domain" description="Peptidase metallopeptidase" evidence="6">
    <location>
        <begin position="29"/>
        <end position="188"/>
    </location>
</feature>
<dbReference type="SMART" id="SM00235">
    <property type="entry name" value="ZnMc"/>
    <property type="match status" value="1"/>
</dbReference>
<name>A0ABX7VUQ7_9BACI</name>
<accession>A0ABX7VUQ7</accession>
<evidence type="ECO:0000256" key="3">
    <source>
        <dbReference type="ARBA" id="ARBA00022801"/>
    </source>
</evidence>
<evidence type="ECO:0000259" key="6">
    <source>
        <dbReference type="SMART" id="SM00235"/>
    </source>
</evidence>
<keyword evidence="2" id="KW-0479">Metal-binding</keyword>
<proteinExistence type="predicted"/>
<dbReference type="InterPro" id="IPR024079">
    <property type="entry name" value="MetalloPept_cat_dom_sf"/>
</dbReference>
<keyword evidence="5" id="KW-0732">Signal</keyword>
<keyword evidence="3" id="KW-0378">Hydrolase</keyword>
<dbReference type="Proteomes" id="UP000665043">
    <property type="component" value="Chromosome"/>
</dbReference>
<dbReference type="EMBL" id="CP046956">
    <property type="protein sequence ID" value="QTN00713.1"/>
    <property type="molecule type" value="Genomic_DNA"/>
</dbReference>
<evidence type="ECO:0000256" key="4">
    <source>
        <dbReference type="ARBA" id="ARBA00022833"/>
    </source>
</evidence>
<dbReference type="GO" id="GO:0008237">
    <property type="term" value="F:metallopeptidase activity"/>
    <property type="evidence" value="ECO:0007669"/>
    <property type="project" value="UniProtKB-KW"/>
</dbReference>
<sequence length="188" mass="21195">MSKTKSKIALLLCLVSLSSFIVGGKEASAADTWRGHWSNETAIPFLNNVTGNTTLKGLVNTAAMDNWNNNTWVIDFYRTSYASNRQIKVDNVDLSSVSWTGKAEGASYNWDGSGHYYVVNIKLNEGKNIMNYSQSKLKGLIAHEFGHAVGLQHRNTSSYLMYPYDTRRQYVPNTNETYSLQLHYAHQK</sequence>
<keyword evidence="1" id="KW-0645">Protease</keyword>
<evidence type="ECO:0000256" key="1">
    <source>
        <dbReference type="ARBA" id="ARBA00022670"/>
    </source>
</evidence>
<reference evidence="7 8" key="1">
    <citation type="submission" date="2019-12" db="EMBL/GenBank/DDBJ databases">
        <title>The whole genome sequencing of a strain isolated from a Mars analog, Dalangtan Playa.</title>
        <authorList>
            <person name="Huang T."/>
        </authorList>
    </citation>
    <scope>NUCLEOTIDE SEQUENCE [LARGE SCALE GENOMIC DNA]</scope>
    <source>
        <strain evidence="7 8">DP4-553-S</strain>
    </source>
</reference>
<dbReference type="InterPro" id="IPR001818">
    <property type="entry name" value="Pept_M10_metallopeptidase"/>
</dbReference>
<dbReference type="InterPro" id="IPR006026">
    <property type="entry name" value="Peptidase_Metallo"/>
</dbReference>
<protein>
    <submittedName>
        <fullName evidence="7">Matrixin family metalloprotease</fullName>
    </submittedName>
</protein>
<keyword evidence="8" id="KW-1185">Reference proteome</keyword>